<keyword evidence="2" id="KW-0560">Oxidoreductase</keyword>
<dbReference type="PRINTS" id="PR00080">
    <property type="entry name" value="SDRFAMILY"/>
</dbReference>
<sequence>MTTKRVALVTGATRGIGRAIVDRLSSSGISCIMVGSKMESFKQMNESPPMLPNNEQWHRGLAIDLGQWPKWTVEEKYSGFQYSRGRHSGEHETHAGNWPLLALEDGYELAMLVNCAGVTQASPSALCRPLEMQRITNVNFLSAVSMCNAASKKMMRSRKRQDRAPCIINISSVLGGDPNVEPLPGTSIYSSTKAALAQYSRVLSAELAGAGIAVHCLSPSLVADTDMIQNLNTQAQARLHARFGDGNSTGIQTKYDIAAEVWELYEQSKK</sequence>
<reference evidence="5" key="1">
    <citation type="submission" date="2016-03" db="EMBL/GenBank/DDBJ databases">
        <authorList>
            <person name="Devillers Hugo."/>
        </authorList>
    </citation>
    <scope>NUCLEOTIDE SEQUENCE [LARGE SCALE GENOMIC DNA]</scope>
</reference>
<dbReference type="PANTHER" id="PTHR42760:SF133">
    <property type="entry name" value="3-OXOACYL-[ACYL-CARRIER-PROTEIN] REDUCTASE"/>
    <property type="match status" value="1"/>
</dbReference>
<dbReference type="CDD" id="cd05233">
    <property type="entry name" value="SDR_c"/>
    <property type="match status" value="1"/>
</dbReference>
<comment type="similarity">
    <text evidence="1 3">Belongs to the short-chain dehydrogenases/reductases (SDR) family.</text>
</comment>
<evidence type="ECO:0000256" key="1">
    <source>
        <dbReference type="ARBA" id="ARBA00006484"/>
    </source>
</evidence>
<organism evidence="4 5">
    <name type="scientific">Lachancea meyersii CBS 8951</name>
    <dbReference type="NCBI Taxonomy" id="1266667"/>
    <lineage>
        <taxon>Eukaryota</taxon>
        <taxon>Fungi</taxon>
        <taxon>Dikarya</taxon>
        <taxon>Ascomycota</taxon>
        <taxon>Saccharomycotina</taxon>
        <taxon>Saccharomycetes</taxon>
        <taxon>Saccharomycetales</taxon>
        <taxon>Saccharomycetaceae</taxon>
        <taxon>Lachancea</taxon>
    </lineage>
</organism>
<name>A0A1G4KGM3_9SACH</name>
<evidence type="ECO:0000256" key="3">
    <source>
        <dbReference type="RuleBase" id="RU000363"/>
    </source>
</evidence>
<evidence type="ECO:0000256" key="2">
    <source>
        <dbReference type="ARBA" id="ARBA00023002"/>
    </source>
</evidence>
<protein>
    <submittedName>
        <fullName evidence="4">LAME_0H12222g1_1</fullName>
    </submittedName>
</protein>
<dbReference type="GO" id="GO:0006633">
    <property type="term" value="P:fatty acid biosynthetic process"/>
    <property type="evidence" value="ECO:0007669"/>
    <property type="project" value="TreeGrafter"/>
</dbReference>
<dbReference type="Pfam" id="PF00106">
    <property type="entry name" value="adh_short"/>
    <property type="match status" value="2"/>
</dbReference>
<proteinExistence type="inferred from homology"/>
<dbReference type="GO" id="GO:0048038">
    <property type="term" value="F:quinone binding"/>
    <property type="evidence" value="ECO:0007669"/>
    <property type="project" value="TreeGrafter"/>
</dbReference>
<dbReference type="GO" id="GO:0016616">
    <property type="term" value="F:oxidoreductase activity, acting on the CH-OH group of donors, NAD or NADP as acceptor"/>
    <property type="evidence" value="ECO:0007669"/>
    <property type="project" value="TreeGrafter"/>
</dbReference>
<dbReference type="Gene3D" id="3.40.50.720">
    <property type="entry name" value="NAD(P)-binding Rossmann-like Domain"/>
    <property type="match status" value="1"/>
</dbReference>
<dbReference type="InterPro" id="IPR002347">
    <property type="entry name" value="SDR_fam"/>
</dbReference>
<dbReference type="SUPFAM" id="SSF51735">
    <property type="entry name" value="NAD(P)-binding Rossmann-fold domains"/>
    <property type="match status" value="1"/>
</dbReference>
<evidence type="ECO:0000313" key="4">
    <source>
        <dbReference type="EMBL" id="SCV03662.1"/>
    </source>
</evidence>
<dbReference type="OrthoDB" id="417891at2759"/>
<dbReference type="PRINTS" id="PR00081">
    <property type="entry name" value="GDHRDH"/>
</dbReference>
<dbReference type="AlphaFoldDB" id="A0A1G4KGM3"/>
<accession>A0A1G4KGM3</accession>
<dbReference type="InterPro" id="IPR036291">
    <property type="entry name" value="NAD(P)-bd_dom_sf"/>
</dbReference>
<gene>
    <name evidence="4" type="ORF">LAME_0H12222G</name>
</gene>
<evidence type="ECO:0000313" key="5">
    <source>
        <dbReference type="Proteomes" id="UP000191144"/>
    </source>
</evidence>
<dbReference type="PANTHER" id="PTHR42760">
    <property type="entry name" value="SHORT-CHAIN DEHYDROGENASES/REDUCTASES FAMILY MEMBER"/>
    <property type="match status" value="1"/>
</dbReference>
<dbReference type="EMBL" id="LT598480">
    <property type="protein sequence ID" value="SCV03662.1"/>
    <property type="molecule type" value="Genomic_DNA"/>
</dbReference>
<dbReference type="Proteomes" id="UP000191144">
    <property type="component" value="Chromosome H"/>
</dbReference>
<keyword evidence="5" id="KW-1185">Reference proteome</keyword>